<dbReference type="EMBL" id="BJYX01000015">
    <property type="protein sequence ID" value="GEO31004.1"/>
    <property type="molecule type" value="Genomic_DNA"/>
</dbReference>
<protein>
    <submittedName>
        <fullName evidence="2">Uncharacterized protein</fullName>
    </submittedName>
</protein>
<gene>
    <name evidence="2" type="ORF">TAE01_28140</name>
</gene>
<evidence type="ECO:0000256" key="1">
    <source>
        <dbReference type="SAM" id="MobiDB-lite"/>
    </source>
</evidence>
<dbReference type="AlphaFoldDB" id="A0A512D3H1"/>
<proteinExistence type="predicted"/>
<feature type="compositionally biased region" description="Basic and acidic residues" evidence="1">
    <location>
        <begin position="36"/>
        <end position="45"/>
    </location>
</feature>
<evidence type="ECO:0000313" key="2">
    <source>
        <dbReference type="EMBL" id="GEO31004.1"/>
    </source>
</evidence>
<feature type="region of interest" description="Disordered" evidence="1">
    <location>
        <begin position="36"/>
        <end position="66"/>
    </location>
</feature>
<sequence length="66" mass="6982">MTPETALAHLLLDPGDTADVTDQADRVTTREELLGEREAADHVTHPELGPAVAAQADMKTHAPSVP</sequence>
<accession>A0A512D3H1</accession>
<comment type="caution">
    <text evidence="2">The sequence shown here is derived from an EMBL/GenBank/DDBJ whole genome shotgun (WGS) entry which is preliminary data.</text>
</comment>
<keyword evidence="3" id="KW-1185">Reference proteome</keyword>
<dbReference type="Proteomes" id="UP000321534">
    <property type="component" value="Unassembled WGS sequence"/>
</dbReference>
<reference evidence="2 3" key="1">
    <citation type="submission" date="2019-07" db="EMBL/GenBank/DDBJ databases">
        <title>Whole genome shotgun sequence of Terrabacter aerolatus NBRC 106305.</title>
        <authorList>
            <person name="Hosoyama A."/>
            <person name="Uohara A."/>
            <person name="Ohji S."/>
            <person name="Ichikawa N."/>
        </authorList>
    </citation>
    <scope>NUCLEOTIDE SEQUENCE [LARGE SCALE GENOMIC DNA]</scope>
    <source>
        <strain evidence="2 3">NBRC 106305</strain>
    </source>
</reference>
<organism evidence="2 3">
    <name type="scientific">Terrabacter aerolatus</name>
    <dbReference type="NCBI Taxonomy" id="422442"/>
    <lineage>
        <taxon>Bacteria</taxon>
        <taxon>Bacillati</taxon>
        <taxon>Actinomycetota</taxon>
        <taxon>Actinomycetes</taxon>
        <taxon>Micrococcales</taxon>
        <taxon>Intrasporangiaceae</taxon>
        <taxon>Terrabacter</taxon>
    </lineage>
</organism>
<evidence type="ECO:0000313" key="3">
    <source>
        <dbReference type="Proteomes" id="UP000321534"/>
    </source>
</evidence>
<name>A0A512D3H1_9MICO</name>